<dbReference type="EMBL" id="JAFITR010000004">
    <property type="protein sequence ID" value="MBN4066519.1"/>
    <property type="molecule type" value="Genomic_DNA"/>
</dbReference>
<keyword evidence="3" id="KW-1133">Transmembrane helix</keyword>
<keyword evidence="3" id="KW-0472">Membrane</keyword>
<dbReference type="Proteomes" id="UP000722121">
    <property type="component" value="Unassembled WGS sequence"/>
</dbReference>
<keyword evidence="5" id="KW-1185">Reference proteome</keyword>
<name>A0ABS3AQZ7_9BACT</name>
<evidence type="ECO:0000256" key="2">
    <source>
        <dbReference type="SAM" id="MobiDB-lite"/>
    </source>
</evidence>
<feature type="compositionally biased region" description="Basic and acidic residues" evidence="2">
    <location>
        <begin position="111"/>
        <end position="125"/>
    </location>
</feature>
<reference evidence="4 5" key="1">
    <citation type="submission" date="2021-02" db="EMBL/GenBank/DDBJ databases">
        <title>Activity-based single-cell genomes from oceanic crustal fluid captures similar information to metagenomic and metatranscriptomic surveys with orders of magnitude less sampling.</title>
        <authorList>
            <person name="D'Angelo T.S."/>
            <person name="Orcutt B.N."/>
        </authorList>
    </citation>
    <scope>NUCLEOTIDE SEQUENCE [LARGE SCALE GENOMIC DNA]</scope>
    <source>
        <strain evidence="4">AH-315-G07</strain>
    </source>
</reference>
<protein>
    <submittedName>
        <fullName evidence="4">Uncharacterized protein</fullName>
    </submittedName>
</protein>
<feature type="transmembrane region" description="Helical" evidence="3">
    <location>
        <begin position="35"/>
        <end position="68"/>
    </location>
</feature>
<feature type="compositionally biased region" description="Pro residues" evidence="2">
    <location>
        <begin position="130"/>
        <end position="143"/>
    </location>
</feature>
<proteinExistence type="predicted"/>
<keyword evidence="3" id="KW-0812">Transmembrane</keyword>
<organism evidence="4 5">
    <name type="scientific">Simkania negevensis</name>
    <dbReference type="NCBI Taxonomy" id="83561"/>
    <lineage>
        <taxon>Bacteria</taxon>
        <taxon>Pseudomonadati</taxon>
        <taxon>Chlamydiota</taxon>
        <taxon>Chlamydiia</taxon>
        <taxon>Parachlamydiales</taxon>
        <taxon>Simkaniaceae</taxon>
        <taxon>Simkania</taxon>
    </lineage>
</organism>
<evidence type="ECO:0000256" key="1">
    <source>
        <dbReference type="SAM" id="Coils"/>
    </source>
</evidence>
<sequence>MDSVQSFTHLSSLALPLHNEAVTSTTNGSIIKARALFALSFVAHTITALFDAIIAAFVAALGYVGAFVTKNNIFLRFSKESIAFARNAAIKALASAVGIILPRKAVSLFESTEKKLPSPDSDRTNNPDPTNDPDPAGAPPPSIPTESDRTNNPDPTNDPNPTGAPLPNSNSSSSPPPPSIPTEEVLALAKEEFFQVLAEVPVGLREKQPADQRTADCTAKKNAYIAAQRAYNKEHHPAFVHALEEYEASQQALLKTYKEFNANQSNQKEAKAKLLEAFEKLKATQRIFEQENTTRLENEHPELGSVLKEKHAMIEAFENIPSQLEDLKKQKDELESRISRTRVLRFILKDFSSTEEQETLQRLESQRLELREQEDKLRQNKNQHFDLLEQFSTENIPPKALQAAESFFPGINDDLKRFKELQKEIKAKLSTLEQLYDADPQFRRPVNERGQGFKQPDRGGDKRAEAIYVALVQHTINEYPGYQMPTRVTNENVKRLMEEIYQQETEFDKKNYSIFDDLLPIANDLLTGIYTSTSLSLDEHEQQILVETLQTSTVDRFLSAALDWNPRYSLPSNYRRCYIYGMFRKCSSTTLLAD</sequence>
<gene>
    <name evidence="4" type="ORF">JYU14_00335</name>
</gene>
<comment type="caution">
    <text evidence="4">The sequence shown here is derived from an EMBL/GenBank/DDBJ whole genome shotgun (WGS) entry which is preliminary data.</text>
</comment>
<evidence type="ECO:0000256" key="3">
    <source>
        <dbReference type="SAM" id="Phobius"/>
    </source>
</evidence>
<evidence type="ECO:0000313" key="5">
    <source>
        <dbReference type="Proteomes" id="UP000722121"/>
    </source>
</evidence>
<feature type="region of interest" description="Disordered" evidence="2">
    <location>
        <begin position="111"/>
        <end position="181"/>
    </location>
</feature>
<feature type="coiled-coil region" evidence="1">
    <location>
        <begin position="317"/>
        <end position="390"/>
    </location>
</feature>
<accession>A0ABS3AQZ7</accession>
<evidence type="ECO:0000313" key="4">
    <source>
        <dbReference type="EMBL" id="MBN4066519.1"/>
    </source>
</evidence>
<keyword evidence="1" id="KW-0175">Coiled coil</keyword>